<gene>
    <name evidence="3" type="ORF">BJ212DRAFT_1589971</name>
</gene>
<evidence type="ECO:0000313" key="3">
    <source>
        <dbReference type="EMBL" id="KAG1808940.1"/>
    </source>
</evidence>
<protein>
    <submittedName>
        <fullName evidence="3">Kinase-like domain-containing protein</fullName>
    </submittedName>
</protein>
<accession>A0A9P7E1M9</accession>
<keyword evidence="3" id="KW-0418">Kinase</keyword>
<keyword evidence="3" id="KW-0808">Transferase</keyword>
<dbReference type="PROSITE" id="PS50011">
    <property type="entry name" value="PROTEIN_KINASE_DOM"/>
    <property type="match status" value="1"/>
</dbReference>
<dbReference type="InterPro" id="IPR051681">
    <property type="entry name" value="Ser/Thr_Kinases-Pseudokinases"/>
</dbReference>
<dbReference type="GeneID" id="64636491"/>
<dbReference type="EMBL" id="JABBWG010000036">
    <property type="protein sequence ID" value="KAG1808940.1"/>
    <property type="molecule type" value="Genomic_DNA"/>
</dbReference>
<dbReference type="InterPro" id="IPR000719">
    <property type="entry name" value="Prot_kinase_dom"/>
</dbReference>
<dbReference type="Gene3D" id="1.10.510.10">
    <property type="entry name" value="Transferase(Phosphotransferase) domain 1"/>
    <property type="match status" value="1"/>
</dbReference>
<sequence length="366" mass="40963">MKVSEILTRFQAWLNKWGLRFLLASLGLGLKSAQEANVKTIHGKNAKNNLPDLTEKISRESSRYPVAQGSFGDVWKCICKHPPIPVAVKCLRLEIPNDSCKTKITEVRVAPRMGTTCLFANRNTQLKHDNLLPLLGITQGFGPLPAIVSPWMHKGSLTMLLEHDFEQLTITRMLHILKDVASALQYCMRQMSIFGAKLTGILVHSKNIVHGDLTGNNILIHENGNAFVTDHGILIFCAELHGTSYIGSNVRWAAPENFQVPEDDKSTSSPQLVSDIYSFGCIMLQVFTGKVPYSEFRSDHQVTVQILRGRKPARPVTPPIADALWDFMQKCWLDEPERRPSAQEVLIFIQGQLKLPWGSSRLPCDS</sequence>
<dbReference type="RefSeq" id="XP_041188932.1">
    <property type="nucleotide sequence ID" value="XM_041342475.1"/>
</dbReference>
<dbReference type="PRINTS" id="PR00109">
    <property type="entry name" value="TYRKINASE"/>
</dbReference>
<proteinExistence type="predicted"/>
<keyword evidence="4" id="KW-1185">Reference proteome</keyword>
<dbReference type="AlphaFoldDB" id="A0A9P7E1M9"/>
<dbReference type="PANTHER" id="PTHR44329">
    <property type="entry name" value="SERINE/THREONINE-PROTEIN KINASE TNNI3K-RELATED"/>
    <property type="match status" value="1"/>
</dbReference>
<dbReference type="OrthoDB" id="346907at2759"/>
<dbReference type="InterPro" id="IPR011009">
    <property type="entry name" value="Kinase-like_dom_sf"/>
</dbReference>
<reference evidence="3" key="1">
    <citation type="journal article" date="2020" name="New Phytol.">
        <title>Comparative genomics reveals dynamic genome evolution in host specialist ectomycorrhizal fungi.</title>
        <authorList>
            <person name="Lofgren L.A."/>
            <person name="Nguyen N.H."/>
            <person name="Vilgalys R."/>
            <person name="Ruytinx J."/>
            <person name="Liao H.L."/>
            <person name="Branco S."/>
            <person name="Kuo A."/>
            <person name="LaButti K."/>
            <person name="Lipzen A."/>
            <person name="Andreopoulos W."/>
            <person name="Pangilinan J."/>
            <person name="Riley R."/>
            <person name="Hundley H."/>
            <person name="Na H."/>
            <person name="Barry K."/>
            <person name="Grigoriev I.V."/>
            <person name="Stajich J.E."/>
            <person name="Kennedy P.G."/>
        </authorList>
    </citation>
    <scope>NUCLEOTIDE SEQUENCE</scope>
    <source>
        <strain evidence="3">MN1</strain>
    </source>
</reference>
<feature type="signal peptide" evidence="1">
    <location>
        <begin position="1"/>
        <end position="33"/>
    </location>
</feature>
<evidence type="ECO:0000259" key="2">
    <source>
        <dbReference type="PROSITE" id="PS50011"/>
    </source>
</evidence>
<dbReference type="Proteomes" id="UP000807769">
    <property type="component" value="Unassembled WGS sequence"/>
</dbReference>
<organism evidence="3 4">
    <name type="scientific">Suillus subaureus</name>
    <dbReference type="NCBI Taxonomy" id="48587"/>
    <lineage>
        <taxon>Eukaryota</taxon>
        <taxon>Fungi</taxon>
        <taxon>Dikarya</taxon>
        <taxon>Basidiomycota</taxon>
        <taxon>Agaricomycotina</taxon>
        <taxon>Agaricomycetes</taxon>
        <taxon>Agaricomycetidae</taxon>
        <taxon>Boletales</taxon>
        <taxon>Suillineae</taxon>
        <taxon>Suillaceae</taxon>
        <taxon>Suillus</taxon>
    </lineage>
</organism>
<dbReference type="GO" id="GO:0004674">
    <property type="term" value="F:protein serine/threonine kinase activity"/>
    <property type="evidence" value="ECO:0007669"/>
    <property type="project" value="TreeGrafter"/>
</dbReference>
<name>A0A9P7E1M9_9AGAM</name>
<comment type="caution">
    <text evidence="3">The sequence shown here is derived from an EMBL/GenBank/DDBJ whole genome shotgun (WGS) entry which is preliminary data.</text>
</comment>
<evidence type="ECO:0000313" key="4">
    <source>
        <dbReference type="Proteomes" id="UP000807769"/>
    </source>
</evidence>
<dbReference type="SUPFAM" id="SSF56112">
    <property type="entry name" value="Protein kinase-like (PK-like)"/>
    <property type="match status" value="1"/>
</dbReference>
<dbReference type="PROSITE" id="PS00109">
    <property type="entry name" value="PROTEIN_KINASE_TYR"/>
    <property type="match status" value="1"/>
</dbReference>
<feature type="domain" description="Protein kinase" evidence="2">
    <location>
        <begin position="60"/>
        <end position="358"/>
    </location>
</feature>
<dbReference type="InterPro" id="IPR001245">
    <property type="entry name" value="Ser-Thr/Tyr_kinase_cat_dom"/>
</dbReference>
<keyword evidence="1" id="KW-0732">Signal</keyword>
<feature type="chain" id="PRO_5040374648" evidence="1">
    <location>
        <begin position="34"/>
        <end position="366"/>
    </location>
</feature>
<dbReference type="GO" id="GO:0005524">
    <property type="term" value="F:ATP binding"/>
    <property type="evidence" value="ECO:0007669"/>
    <property type="project" value="InterPro"/>
</dbReference>
<dbReference type="Pfam" id="PF07714">
    <property type="entry name" value="PK_Tyr_Ser-Thr"/>
    <property type="match status" value="1"/>
</dbReference>
<evidence type="ECO:0000256" key="1">
    <source>
        <dbReference type="SAM" id="SignalP"/>
    </source>
</evidence>
<dbReference type="InterPro" id="IPR008266">
    <property type="entry name" value="Tyr_kinase_AS"/>
</dbReference>